<dbReference type="InterPro" id="IPR050214">
    <property type="entry name" value="Cys_Synth/Cystath_Beta-Synth"/>
</dbReference>
<dbReference type="RefSeq" id="WP_062661026.1">
    <property type="nucleotide sequence ID" value="NZ_FIZX01000001.1"/>
</dbReference>
<dbReference type="AlphaFoldDB" id="A0A128EU92"/>
<dbReference type="Gene3D" id="3.40.50.1100">
    <property type="match status" value="2"/>
</dbReference>
<dbReference type="OrthoDB" id="9805733at2"/>
<reference evidence="8" key="1">
    <citation type="submission" date="2016-02" db="EMBL/GenBank/DDBJ databases">
        <authorList>
            <person name="Rodrigo-Torres Lidia"/>
            <person name="Arahal R.David."/>
        </authorList>
    </citation>
    <scope>NUCLEOTIDE SEQUENCE [LARGE SCALE GENOMIC DNA]</scope>
    <source>
        <strain evidence="8">CECT 9029</strain>
    </source>
</reference>
<dbReference type="InterPro" id="IPR001926">
    <property type="entry name" value="TrpB-like_PALP"/>
</dbReference>
<dbReference type="EMBL" id="FIZX01000001">
    <property type="protein sequence ID" value="CZF78179.1"/>
    <property type="molecule type" value="Genomic_DNA"/>
</dbReference>
<keyword evidence="8" id="KW-1185">Reference proteome</keyword>
<dbReference type="EC" id="2.5.1.47" evidence="3"/>
<proteinExistence type="predicted"/>
<dbReference type="CDD" id="cd01561">
    <property type="entry name" value="CBS_like"/>
    <property type="match status" value="1"/>
</dbReference>
<keyword evidence="7" id="KW-0808">Transferase</keyword>
<evidence type="ECO:0000256" key="4">
    <source>
        <dbReference type="ARBA" id="ARBA00022898"/>
    </source>
</evidence>
<sequence>MKLCTAMHQMIGETPMLALRFAHSDWTLWLKVEKNNPGQSMKDRMAREMLFDALRSGRLKRGGTVVESSSGNTATALAYMCAEIGINFIAVVDHHAAPDKLAAVKAYGGKIHLLEGDFADDEVATVARIETARNLAASIDGGLFMDQCNNAANPAGYTNTLAVELQEQLGDNLDSLVCCVGTGGSIVGVGEALRVRYPALEIVGVEPVGSVIFGFPSGPYWQSGTGMPEGDVMGPFYDHDLLDEGVRVSDAEAFTTCRYLAREHGLLVGGSAGGAIYEAIKRCAKREGSGNMVCLICDGGEKYLNTVYNDEWLYGKGLYHGSVYEYLNDVVAKPQRAETPWFDTEQEDKEASFA</sequence>
<dbReference type="InterPro" id="IPR001216">
    <property type="entry name" value="P-phosphate_BS"/>
</dbReference>
<dbReference type="GO" id="GO:0004124">
    <property type="term" value="F:cysteine synthase activity"/>
    <property type="evidence" value="ECO:0007669"/>
    <property type="project" value="UniProtKB-EC"/>
</dbReference>
<protein>
    <recommendedName>
        <fullName evidence="3">cysteine synthase</fullName>
        <ecNumber evidence="3">2.5.1.47</ecNumber>
    </recommendedName>
</protein>
<evidence type="ECO:0000256" key="5">
    <source>
        <dbReference type="ARBA" id="ARBA00047931"/>
    </source>
</evidence>
<comment type="pathway">
    <text evidence="2">Amino-acid biosynthesis; L-cysteine biosynthesis; L-cysteine from L-serine: step 2/2.</text>
</comment>
<dbReference type="PANTHER" id="PTHR10314">
    <property type="entry name" value="CYSTATHIONINE BETA-SYNTHASE"/>
    <property type="match status" value="1"/>
</dbReference>
<gene>
    <name evidence="7" type="primary">cysM</name>
    <name evidence="7" type="ORF">GCE9029_00679</name>
</gene>
<evidence type="ECO:0000313" key="7">
    <source>
        <dbReference type="EMBL" id="CZF78179.1"/>
    </source>
</evidence>
<dbReference type="PROSITE" id="PS00901">
    <property type="entry name" value="CYS_SYNTHASE"/>
    <property type="match status" value="1"/>
</dbReference>
<comment type="cofactor">
    <cofactor evidence="1">
        <name>pyridoxal 5'-phosphate</name>
        <dbReference type="ChEBI" id="CHEBI:597326"/>
    </cofactor>
</comment>
<keyword evidence="4" id="KW-0663">Pyridoxal phosphate</keyword>
<dbReference type="SUPFAM" id="SSF53686">
    <property type="entry name" value="Tryptophan synthase beta subunit-like PLP-dependent enzymes"/>
    <property type="match status" value="1"/>
</dbReference>
<accession>A0A128EU92</accession>
<dbReference type="GO" id="GO:0006535">
    <property type="term" value="P:cysteine biosynthetic process from serine"/>
    <property type="evidence" value="ECO:0007669"/>
    <property type="project" value="InterPro"/>
</dbReference>
<evidence type="ECO:0000256" key="2">
    <source>
        <dbReference type="ARBA" id="ARBA00004962"/>
    </source>
</evidence>
<dbReference type="Proteomes" id="UP000071641">
    <property type="component" value="Unassembled WGS sequence"/>
</dbReference>
<dbReference type="STRING" id="1796497.GCE9029_00679"/>
<evidence type="ECO:0000256" key="3">
    <source>
        <dbReference type="ARBA" id="ARBA00012681"/>
    </source>
</evidence>
<feature type="domain" description="Tryptophan synthase beta chain-like PALP" evidence="6">
    <location>
        <begin position="9"/>
        <end position="298"/>
    </location>
</feature>
<organism evidence="7 8">
    <name type="scientific">Grimontia celer</name>
    <dbReference type="NCBI Taxonomy" id="1796497"/>
    <lineage>
        <taxon>Bacteria</taxon>
        <taxon>Pseudomonadati</taxon>
        <taxon>Pseudomonadota</taxon>
        <taxon>Gammaproteobacteria</taxon>
        <taxon>Vibrionales</taxon>
        <taxon>Vibrionaceae</taxon>
        <taxon>Grimontia</taxon>
    </lineage>
</organism>
<evidence type="ECO:0000256" key="1">
    <source>
        <dbReference type="ARBA" id="ARBA00001933"/>
    </source>
</evidence>
<dbReference type="InterPro" id="IPR036052">
    <property type="entry name" value="TrpB-like_PALP_sf"/>
</dbReference>
<comment type="catalytic activity">
    <reaction evidence="5">
        <text>O-acetyl-L-serine + hydrogen sulfide = L-cysteine + acetate</text>
        <dbReference type="Rhea" id="RHEA:14829"/>
        <dbReference type="ChEBI" id="CHEBI:29919"/>
        <dbReference type="ChEBI" id="CHEBI:30089"/>
        <dbReference type="ChEBI" id="CHEBI:35235"/>
        <dbReference type="ChEBI" id="CHEBI:58340"/>
        <dbReference type="EC" id="2.5.1.47"/>
    </reaction>
</comment>
<evidence type="ECO:0000313" key="8">
    <source>
        <dbReference type="Proteomes" id="UP000071641"/>
    </source>
</evidence>
<evidence type="ECO:0000259" key="6">
    <source>
        <dbReference type="Pfam" id="PF00291"/>
    </source>
</evidence>
<dbReference type="Pfam" id="PF00291">
    <property type="entry name" value="PALP"/>
    <property type="match status" value="1"/>
</dbReference>
<name>A0A128EU92_9GAMM</name>